<organism evidence="2 3">
    <name type="scientific">Azospirillum endophyticum</name>
    <dbReference type="NCBI Taxonomy" id="2800326"/>
    <lineage>
        <taxon>Bacteria</taxon>
        <taxon>Pseudomonadati</taxon>
        <taxon>Pseudomonadota</taxon>
        <taxon>Alphaproteobacteria</taxon>
        <taxon>Rhodospirillales</taxon>
        <taxon>Azospirillaceae</taxon>
        <taxon>Azospirillum</taxon>
    </lineage>
</organism>
<protein>
    <recommendedName>
        <fullName evidence="4">Phasin domain-containing protein</fullName>
    </recommendedName>
</protein>
<evidence type="ECO:0000256" key="1">
    <source>
        <dbReference type="SAM" id="MobiDB-lite"/>
    </source>
</evidence>
<evidence type="ECO:0000313" key="3">
    <source>
        <dbReference type="Proteomes" id="UP000652760"/>
    </source>
</evidence>
<name>A0ABS1F276_9PROT</name>
<dbReference type="RefSeq" id="WP_200192196.1">
    <property type="nucleotide sequence ID" value="NZ_JAENHM010000028.1"/>
</dbReference>
<evidence type="ECO:0000313" key="2">
    <source>
        <dbReference type="EMBL" id="MBK1837522.1"/>
    </source>
</evidence>
<sequence length="241" mass="24158">MTAQPTPANVLTLFKTNAQTTVATTAAKSARVATLVQDGYRRWFDGMTASVNDASRLAAGLGKARTAADLAALQRDWLSTTQARVNESVQGFLDVSTKIAAEIASLPTPAADTAPAPTPVAAPLSVVPKAEAPKPAPAMVAAPMVEAPVPAPVVEAPEAAPAPVPVAVSETAPVAAAAAAKPVEVPVQKLVEAVKAEAAAPAIPPADALAAEVKDAAKPALRRTGKPVAAKPASKTSPTVN</sequence>
<accession>A0ABS1F276</accession>
<proteinExistence type="predicted"/>
<evidence type="ECO:0008006" key="4">
    <source>
        <dbReference type="Google" id="ProtNLM"/>
    </source>
</evidence>
<dbReference type="EMBL" id="JAENHM010000028">
    <property type="protein sequence ID" value="MBK1837522.1"/>
    <property type="molecule type" value="Genomic_DNA"/>
</dbReference>
<reference evidence="3" key="1">
    <citation type="submission" date="2021-01" db="EMBL/GenBank/DDBJ databases">
        <title>Genome public.</title>
        <authorList>
            <person name="Liu C."/>
            <person name="Sun Q."/>
        </authorList>
    </citation>
    <scope>NUCLEOTIDE SEQUENCE [LARGE SCALE GENOMIC DNA]</scope>
    <source>
        <strain evidence="3">YIM B02556</strain>
    </source>
</reference>
<comment type="caution">
    <text evidence="2">The sequence shown here is derived from an EMBL/GenBank/DDBJ whole genome shotgun (WGS) entry which is preliminary data.</text>
</comment>
<feature type="region of interest" description="Disordered" evidence="1">
    <location>
        <begin position="218"/>
        <end position="241"/>
    </location>
</feature>
<dbReference type="Proteomes" id="UP000652760">
    <property type="component" value="Unassembled WGS sequence"/>
</dbReference>
<gene>
    <name evidence="2" type="ORF">JHL17_08865</name>
</gene>
<keyword evidence="3" id="KW-1185">Reference proteome</keyword>